<proteinExistence type="predicted"/>
<feature type="compositionally biased region" description="Basic and acidic residues" evidence="1">
    <location>
        <begin position="615"/>
        <end position="627"/>
    </location>
</feature>
<evidence type="ECO:0000259" key="2">
    <source>
        <dbReference type="Pfam" id="PF10551"/>
    </source>
</evidence>
<feature type="compositionally biased region" description="Low complexity" evidence="1">
    <location>
        <begin position="150"/>
        <end position="173"/>
    </location>
</feature>
<dbReference type="Proteomes" id="UP000631114">
    <property type="component" value="Unassembled WGS sequence"/>
</dbReference>
<dbReference type="PANTHER" id="PTHR31973">
    <property type="entry name" value="POLYPROTEIN, PUTATIVE-RELATED"/>
    <property type="match status" value="1"/>
</dbReference>
<dbReference type="Pfam" id="PF10551">
    <property type="entry name" value="MULE"/>
    <property type="match status" value="1"/>
</dbReference>
<dbReference type="PANTHER" id="PTHR31973:SF187">
    <property type="entry name" value="MUTATOR TRANSPOSASE MUDRA PROTEIN"/>
    <property type="match status" value="1"/>
</dbReference>
<dbReference type="OrthoDB" id="683469at2759"/>
<protein>
    <recommendedName>
        <fullName evidence="2">MULE transposase domain-containing protein</fullName>
    </recommendedName>
</protein>
<accession>A0A835HHE8</accession>
<feature type="domain" description="MULE transposase" evidence="2">
    <location>
        <begin position="370"/>
        <end position="463"/>
    </location>
</feature>
<gene>
    <name evidence="3" type="ORF">IFM89_027255</name>
</gene>
<dbReference type="AlphaFoldDB" id="A0A835HHE8"/>
<dbReference type="InterPro" id="IPR018289">
    <property type="entry name" value="MULE_transposase_dom"/>
</dbReference>
<sequence>MAHDLLGVRKFVIHYGGCWGKTGTEILKMSNYKDGKIEKWELNGDELSFMDLNKDVNKLLGLGVSPCSFVDIACLIGGDLCKIKSDQVLMHLWNLMKPGKDKKFHLFLSSTAGPPPQVSPTTLTPPLSPPATTQNLITLTPPLSPPTITHNPTTLTPPLSPPITTQNPTTPTTSKQKGLSRNDRVIRRSPRLNQGLSQSLSHIPTTPKVNVVYDEGTGGDESDSLEEEFVTNAEDNAEENGDGDMRPPPAVNVDVDISMLSNNIFEKEEMEKDTSRHVPEDIQAEIMSRHGVHISYWTAWSTRVKILENINGNYEEGYRLLPELCRQVQSKNPGTIARWFYTKNTREFVGVCIAFKASIDGWLEGCRPILGLDGSFLKGKYGGCCLFVIGLDAMNDLFPIGICICQGENKANWQMLLKLLKPNLDQHREKLTFILDRQKGLIPVVHAYFPDSNHRFCFEHIFKFFKKVFKGDMWETLAWDAARKYIMTSFTEKMSDIVKTDQKAPDWMMVSRELGDYDVVVPTVLHIIKKREAKYKNYKVSGVSDHISLVQNTKNKKHYCVDLEKKTLEAFKSTYFTHIHPIAKQEDWEIIIDHEDLVNPPEFKPQVGRPKKQRIRDEDELKQLVKS</sequence>
<feature type="region of interest" description="Disordered" evidence="1">
    <location>
        <begin position="601"/>
        <end position="627"/>
    </location>
</feature>
<organism evidence="3 4">
    <name type="scientific">Coptis chinensis</name>
    <dbReference type="NCBI Taxonomy" id="261450"/>
    <lineage>
        <taxon>Eukaryota</taxon>
        <taxon>Viridiplantae</taxon>
        <taxon>Streptophyta</taxon>
        <taxon>Embryophyta</taxon>
        <taxon>Tracheophyta</taxon>
        <taxon>Spermatophyta</taxon>
        <taxon>Magnoliopsida</taxon>
        <taxon>Ranunculales</taxon>
        <taxon>Ranunculaceae</taxon>
        <taxon>Coptidoideae</taxon>
        <taxon>Coptis</taxon>
    </lineage>
</organism>
<name>A0A835HHE8_9MAGN</name>
<keyword evidence="4" id="KW-1185">Reference proteome</keyword>
<comment type="caution">
    <text evidence="3">The sequence shown here is derived from an EMBL/GenBank/DDBJ whole genome shotgun (WGS) entry which is preliminary data.</text>
</comment>
<reference evidence="3 4" key="1">
    <citation type="submission" date="2020-10" db="EMBL/GenBank/DDBJ databases">
        <title>The Coptis chinensis genome and diversification of protoberbering-type alkaloids.</title>
        <authorList>
            <person name="Wang B."/>
            <person name="Shu S."/>
            <person name="Song C."/>
            <person name="Liu Y."/>
        </authorList>
    </citation>
    <scope>NUCLEOTIDE SEQUENCE [LARGE SCALE GENOMIC DNA]</scope>
    <source>
        <strain evidence="3">HL-2020</strain>
        <tissue evidence="3">Leaf</tissue>
    </source>
</reference>
<dbReference type="EMBL" id="JADFTS010000007">
    <property type="protein sequence ID" value="KAF9598367.1"/>
    <property type="molecule type" value="Genomic_DNA"/>
</dbReference>
<feature type="region of interest" description="Disordered" evidence="1">
    <location>
        <begin position="150"/>
        <end position="181"/>
    </location>
</feature>
<evidence type="ECO:0000313" key="3">
    <source>
        <dbReference type="EMBL" id="KAF9598367.1"/>
    </source>
</evidence>
<evidence type="ECO:0000313" key="4">
    <source>
        <dbReference type="Proteomes" id="UP000631114"/>
    </source>
</evidence>
<evidence type="ECO:0000256" key="1">
    <source>
        <dbReference type="SAM" id="MobiDB-lite"/>
    </source>
</evidence>